<dbReference type="PROSITE" id="PS50035">
    <property type="entry name" value="PLD"/>
    <property type="match status" value="2"/>
</dbReference>
<dbReference type="Pfam" id="PF00614">
    <property type="entry name" value="PLDc"/>
    <property type="match status" value="1"/>
</dbReference>
<dbReference type="GO" id="GO:0004630">
    <property type="term" value="F:phospholipase D activity"/>
    <property type="evidence" value="ECO:0007669"/>
    <property type="project" value="UniProtKB-EC"/>
</dbReference>
<dbReference type="InterPro" id="IPR000008">
    <property type="entry name" value="C2_dom"/>
</dbReference>
<comment type="cofactor">
    <cofactor evidence="2 10">
        <name>Ca(2+)</name>
        <dbReference type="ChEBI" id="CHEBI:29108"/>
    </cofactor>
</comment>
<dbReference type="SUPFAM" id="SSF56024">
    <property type="entry name" value="Phospholipase D/nuclease"/>
    <property type="match status" value="2"/>
</dbReference>
<feature type="domain" description="C2" evidence="11">
    <location>
        <begin position="1"/>
        <end position="144"/>
    </location>
</feature>
<keyword evidence="4" id="KW-0479">Metal-binding</keyword>
<organism evidence="14 15">
    <name type="scientific">Ilex paraguariensis</name>
    <name type="common">yerba mate</name>
    <dbReference type="NCBI Taxonomy" id="185542"/>
    <lineage>
        <taxon>Eukaryota</taxon>
        <taxon>Viridiplantae</taxon>
        <taxon>Streptophyta</taxon>
        <taxon>Embryophyta</taxon>
        <taxon>Tracheophyta</taxon>
        <taxon>Spermatophyta</taxon>
        <taxon>Magnoliopsida</taxon>
        <taxon>eudicotyledons</taxon>
        <taxon>Gunneridae</taxon>
        <taxon>Pentapetalae</taxon>
        <taxon>asterids</taxon>
        <taxon>campanulids</taxon>
        <taxon>Aquifoliales</taxon>
        <taxon>Aquifoliaceae</taxon>
        <taxon>Ilex</taxon>
    </lineage>
</organism>
<keyword evidence="9" id="KW-0443">Lipid metabolism</keyword>
<dbReference type="Proteomes" id="UP001642360">
    <property type="component" value="Unassembled WGS sequence"/>
</dbReference>
<accession>A0ABC8U9D1</accession>
<dbReference type="Gene3D" id="3.30.870.10">
    <property type="entry name" value="Endonuclease Chain A"/>
    <property type="match status" value="2"/>
</dbReference>
<dbReference type="PROSITE" id="PS50004">
    <property type="entry name" value="C2"/>
    <property type="match status" value="1"/>
</dbReference>
<dbReference type="SMART" id="SM00239">
    <property type="entry name" value="C2"/>
    <property type="match status" value="1"/>
</dbReference>
<evidence type="ECO:0000256" key="9">
    <source>
        <dbReference type="ARBA" id="ARBA00023098"/>
    </source>
</evidence>
<feature type="domain" description="PLD phosphodiesterase" evidence="12">
    <location>
        <begin position="693"/>
        <end position="720"/>
    </location>
</feature>
<keyword evidence="7 10" id="KW-0106">Calcium</keyword>
<evidence type="ECO:0000256" key="10">
    <source>
        <dbReference type="PIRNR" id="PIRNR036470"/>
    </source>
</evidence>
<dbReference type="EC" id="3.1.4.4" evidence="10"/>
<evidence type="ECO:0000313" key="15">
    <source>
        <dbReference type="Proteomes" id="UP001642360"/>
    </source>
</evidence>
<dbReference type="EMBL" id="CAUOFW020007205">
    <property type="protein sequence ID" value="CAK9178006.1"/>
    <property type="molecule type" value="Genomic_DNA"/>
</dbReference>
<dbReference type="InterPro" id="IPR024632">
    <property type="entry name" value="PLipase_D_C"/>
</dbReference>
<comment type="caution">
    <text evidence="14">The sequence shown here is derived from an EMBL/GenBank/DDBJ whole genome shotgun (WGS) entry which is preliminary data.</text>
</comment>
<dbReference type="CDD" id="cd04015">
    <property type="entry name" value="C2_plant_PLD"/>
    <property type="match status" value="1"/>
</dbReference>
<evidence type="ECO:0000313" key="14">
    <source>
        <dbReference type="EMBL" id="CAK9178375.1"/>
    </source>
</evidence>
<proteinExistence type="inferred from homology"/>
<name>A0ABC8U9D1_9AQUA</name>
<evidence type="ECO:0000256" key="7">
    <source>
        <dbReference type="ARBA" id="ARBA00022837"/>
    </source>
</evidence>
<dbReference type="AlphaFoldDB" id="A0ABC8U9D1"/>
<keyword evidence="6 10" id="KW-0378">Hydrolase</keyword>
<reference evidence="14 15" key="1">
    <citation type="submission" date="2024-02" db="EMBL/GenBank/DDBJ databases">
        <authorList>
            <person name="Vignale AGUSTIN F."/>
            <person name="Sosa J E."/>
            <person name="Modenutti C."/>
        </authorList>
    </citation>
    <scope>NUCLEOTIDE SEQUENCE [LARGE SCALE GENOMIC DNA]</scope>
</reference>
<dbReference type="SUPFAM" id="SSF49562">
    <property type="entry name" value="C2 domain (Calcium/lipid-binding domain, CaLB)"/>
    <property type="match status" value="1"/>
</dbReference>
<dbReference type="PANTHER" id="PTHR18896:SF60">
    <property type="entry name" value="PHOSPHOLIPASE D"/>
    <property type="match status" value="1"/>
</dbReference>
<dbReference type="GO" id="GO:0016042">
    <property type="term" value="P:lipid catabolic process"/>
    <property type="evidence" value="ECO:0007669"/>
    <property type="project" value="UniProtKB-KW"/>
</dbReference>
<gene>
    <name evidence="13" type="ORF">ILEXP_LOCUS47924</name>
    <name evidence="14" type="ORF">ILEXP_LOCUS48299</name>
</gene>
<comment type="function">
    <text evidence="10">Hydrolyzes glycerol-phospholipids at the terminal phosphodiesteric bond.</text>
</comment>
<evidence type="ECO:0000256" key="6">
    <source>
        <dbReference type="ARBA" id="ARBA00022801"/>
    </source>
</evidence>
<dbReference type="PANTHER" id="PTHR18896">
    <property type="entry name" value="PHOSPHOLIPASE D"/>
    <property type="match status" value="1"/>
</dbReference>
<dbReference type="Pfam" id="PF12357">
    <property type="entry name" value="PLD_C"/>
    <property type="match status" value="1"/>
</dbReference>
<dbReference type="SMART" id="SM00155">
    <property type="entry name" value="PLDc"/>
    <property type="match status" value="2"/>
</dbReference>
<keyword evidence="15" id="KW-1185">Reference proteome</keyword>
<dbReference type="PIRSF" id="PIRSF036470">
    <property type="entry name" value="PLD_plant"/>
    <property type="match status" value="1"/>
</dbReference>
<evidence type="ECO:0000259" key="12">
    <source>
        <dbReference type="PROSITE" id="PS50035"/>
    </source>
</evidence>
<keyword evidence="8 10" id="KW-0442">Lipid degradation</keyword>
<dbReference type="GO" id="GO:0046872">
    <property type="term" value="F:metal ion binding"/>
    <property type="evidence" value="ECO:0007669"/>
    <property type="project" value="UniProtKB-KW"/>
</dbReference>
<dbReference type="InterPro" id="IPR001736">
    <property type="entry name" value="PLipase_D/transphosphatidylase"/>
</dbReference>
<evidence type="ECO:0000259" key="11">
    <source>
        <dbReference type="PROSITE" id="PS50004"/>
    </source>
</evidence>
<feature type="domain" description="PLD phosphodiesterase" evidence="12">
    <location>
        <begin position="349"/>
        <end position="384"/>
    </location>
</feature>
<evidence type="ECO:0000256" key="2">
    <source>
        <dbReference type="ARBA" id="ARBA00001913"/>
    </source>
</evidence>
<dbReference type="Gene3D" id="2.60.40.150">
    <property type="entry name" value="C2 domain"/>
    <property type="match status" value="1"/>
</dbReference>
<evidence type="ECO:0000256" key="1">
    <source>
        <dbReference type="ARBA" id="ARBA00000798"/>
    </source>
</evidence>
<keyword evidence="5" id="KW-0677">Repeat</keyword>
<comment type="similarity">
    <text evidence="3 10">Belongs to the phospholipase D family. C2-PLD subfamily.</text>
</comment>
<dbReference type="InterPro" id="IPR015679">
    <property type="entry name" value="PLipase_D_fam"/>
</dbReference>
<dbReference type="FunFam" id="3.30.870.10:FF:000025">
    <property type="entry name" value="Phospholipase D delta"/>
    <property type="match status" value="1"/>
</dbReference>
<evidence type="ECO:0000256" key="5">
    <source>
        <dbReference type="ARBA" id="ARBA00022737"/>
    </source>
</evidence>
<evidence type="ECO:0000313" key="13">
    <source>
        <dbReference type="EMBL" id="CAK9178006.1"/>
    </source>
</evidence>
<evidence type="ECO:0000256" key="4">
    <source>
        <dbReference type="ARBA" id="ARBA00022723"/>
    </source>
</evidence>
<dbReference type="Pfam" id="PF00168">
    <property type="entry name" value="C2"/>
    <property type="match status" value="1"/>
</dbReference>
<dbReference type="InterPro" id="IPR035892">
    <property type="entry name" value="C2_domain_sf"/>
</dbReference>
<dbReference type="EMBL" id="CAUOFW020007279">
    <property type="protein sequence ID" value="CAK9178375.1"/>
    <property type="molecule type" value="Genomic_DNA"/>
</dbReference>
<evidence type="ECO:0000256" key="8">
    <source>
        <dbReference type="ARBA" id="ARBA00022963"/>
    </source>
</evidence>
<comment type="catalytic activity">
    <reaction evidence="1 10">
        <text>a 1,2-diacyl-sn-glycero-3-phosphocholine + H2O = a 1,2-diacyl-sn-glycero-3-phosphate + choline + H(+)</text>
        <dbReference type="Rhea" id="RHEA:14445"/>
        <dbReference type="ChEBI" id="CHEBI:15354"/>
        <dbReference type="ChEBI" id="CHEBI:15377"/>
        <dbReference type="ChEBI" id="CHEBI:15378"/>
        <dbReference type="ChEBI" id="CHEBI:57643"/>
        <dbReference type="ChEBI" id="CHEBI:58608"/>
        <dbReference type="EC" id="3.1.4.4"/>
    </reaction>
</comment>
<protein>
    <recommendedName>
        <fullName evidence="10">Phospholipase D</fullName>
        <ecNumber evidence="10">3.1.4.4</ecNumber>
    </recommendedName>
</protein>
<dbReference type="InterPro" id="IPR011402">
    <property type="entry name" value="PLipase_D_pln"/>
</dbReference>
<sequence>MAENDSEAIIYLHGDLDLTILEARCLPNMDMVSERLRRCFAPFDDCRKPFSNDQRQSRRRSHKIITSDPYVKVCLAGATVARTRVIANSQNPAWNEHFKLPLAHPASQIMFEVKDNDMFGADSIGVAKVSAQKIKSGELIDDWFPVIGQSNKPPKPDCAIHLQMKFTRCEENPVYRQGIGADVDQFGLKESYFPVRHGGSVTLYQDAHVPDGMLPEIELDEKRVFRHENCWEDICHAILEAHHLVYIVGWSIYHKVKLVREQSKPLPSGGDLNLGDLLKYKSQEGVRVLLLVWDDKTSHNKFYIKTDGVMQTHDEETRKFFKHSSVTCVLAPRYASSKLSIFKQQVVGTLYTHHQKCVLVDTQAYGNNRKISAFIGGLDLCDGRYDTPEHRLFRDLNTVFQDDYHNPTFSAGTKGPRQPWHDLHCKIEGPAAYDVLTNFEQRWRKATKWSEFGLRFKRVTHWHDDALLKIERISWILSPSPSIPTDDPLLWVSKEDNPENWHVQVFRSIDSGSLKGFPKDVQSTEAQHLVCAKNLVIDMSIQKAYIHAIRSAQHFIYIENQYFLGSSYAWPSYKNAGADNLIPIELALKIASKIRAKERFAVYVVIPMWPEGVPTSATVQEILFWQGQTMQMMYEIIAKELKSAHIENSHPSDYLNFYCLGNREECHKEKSNSTTQPSTNGDTVLASQKYGRFMIYVHAKGIIVDDEYVILGSANINQRSMAGSRDTEIAMGAYQPHHARAKNEKHPRGQVYGYRMSLWAEHLGTLEDCFKQPESLVCVDGVNKIAQENWKRFTTDEFTSLQGHLLKYPVEVDADGKLNPLPGHENFPDVGGKVLGCPSGLPDALTT</sequence>
<evidence type="ECO:0000256" key="3">
    <source>
        <dbReference type="ARBA" id="ARBA00010683"/>
    </source>
</evidence>